<dbReference type="EMBL" id="LQOB01000287">
    <property type="protein sequence ID" value="KXT85049.1"/>
    <property type="molecule type" value="Genomic_DNA"/>
</dbReference>
<protein>
    <submittedName>
        <fullName evidence="1">Putative EsaC-like protein (Listeria type 3)</fullName>
    </submittedName>
</protein>
<dbReference type="PATRIC" id="fig|1303.79.peg.1963"/>
<accession>A0A139P9W9</accession>
<organism evidence="1 2">
    <name type="scientific">Streptococcus oralis</name>
    <dbReference type="NCBI Taxonomy" id="1303"/>
    <lineage>
        <taxon>Bacteria</taxon>
        <taxon>Bacillati</taxon>
        <taxon>Bacillota</taxon>
        <taxon>Bacilli</taxon>
        <taxon>Lactobacillales</taxon>
        <taxon>Streptococcaceae</taxon>
        <taxon>Streptococcus</taxon>
    </lineage>
</organism>
<dbReference type="Pfam" id="PF13780">
    <property type="entry name" value="DUF4176"/>
    <property type="match status" value="1"/>
</dbReference>
<sequence>MSEKLYPLGTVVYLKEGTEKLMIIGRGVVYQDQETNSEMFVDYMGCLYPSGINPNNTIFFNQENIDRVVFKGFVDEEEERFIEIYQNWENSLTIPKKKID</sequence>
<dbReference type="RefSeq" id="WP_061453177.1">
    <property type="nucleotide sequence ID" value="NZ_KQ969556.1"/>
</dbReference>
<dbReference type="Proteomes" id="UP000072653">
    <property type="component" value="Unassembled WGS sequence"/>
</dbReference>
<dbReference type="OrthoDB" id="5124454at2"/>
<dbReference type="AlphaFoldDB" id="A0A139P9W9"/>
<evidence type="ECO:0000313" key="2">
    <source>
        <dbReference type="Proteomes" id="UP000072653"/>
    </source>
</evidence>
<proteinExistence type="predicted"/>
<name>A0A139P9W9_STROR</name>
<comment type="caution">
    <text evidence="1">The sequence shown here is derived from an EMBL/GenBank/DDBJ whole genome shotgun (WGS) entry which is preliminary data.</text>
</comment>
<reference evidence="1 2" key="1">
    <citation type="submission" date="2016-01" db="EMBL/GenBank/DDBJ databases">
        <title>Highly variable Streptococcus oralis are common among viridans streptococci isolated from primates.</title>
        <authorList>
            <person name="Denapaite D."/>
            <person name="Rieger M."/>
            <person name="Koendgen S."/>
            <person name="Brueckner R."/>
            <person name="Ochigava I."/>
            <person name="Kappeler P."/>
            <person name="Maetz-Rensing K."/>
            <person name="Leendertz F."/>
            <person name="Hakenbeck R."/>
        </authorList>
    </citation>
    <scope>NUCLEOTIDE SEQUENCE [LARGE SCALE GENOMIC DNA]</scope>
    <source>
        <strain evidence="1 2">DD16</strain>
    </source>
</reference>
<evidence type="ECO:0000313" key="1">
    <source>
        <dbReference type="EMBL" id="KXT85049.1"/>
    </source>
</evidence>
<dbReference type="InterPro" id="IPR025233">
    <property type="entry name" value="DUF4176"/>
</dbReference>
<gene>
    <name evidence="1" type="ORF">SORDD16_01661</name>
</gene>